<dbReference type="EMBL" id="BFAD01000003">
    <property type="protein sequence ID" value="GBE81118.1"/>
    <property type="molecule type" value="Genomic_DNA"/>
</dbReference>
<protein>
    <submittedName>
        <fullName evidence="3">Uncharacterized protein</fullName>
    </submittedName>
</protein>
<feature type="region of interest" description="Disordered" evidence="1">
    <location>
        <begin position="167"/>
        <end position="193"/>
    </location>
</feature>
<sequence length="193" mass="20419">MMGEGERALFRATSARADSPARTRFARVRRATIAELVTARGGELRQSARPSSYLLRPCFPLSPLLLSLLLVFPFSVPFLPIAVLAGDRDHQPSPLAGATRGTPGSRCALGGPRGPHPARHSADHSRAVVAAASAGNTIVNPFVAVTQVTRFVTPALPSTTLACLDPMSTRSLPRSSPLIAAHAPQPRPGHRSR</sequence>
<evidence type="ECO:0000313" key="4">
    <source>
        <dbReference type="Proteomes" id="UP000287166"/>
    </source>
</evidence>
<keyword evidence="2" id="KW-1133">Transmembrane helix</keyword>
<evidence type="ECO:0000313" key="3">
    <source>
        <dbReference type="EMBL" id="GBE81118.1"/>
    </source>
</evidence>
<dbReference type="Proteomes" id="UP000287166">
    <property type="component" value="Unassembled WGS sequence"/>
</dbReference>
<evidence type="ECO:0000256" key="2">
    <source>
        <dbReference type="SAM" id="Phobius"/>
    </source>
</evidence>
<evidence type="ECO:0000256" key="1">
    <source>
        <dbReference type="SAM" id="MobiDB-lite"/>
    </source>
</evidence>
<accession>A0A401GG12</accession>
<name>A0A401GG12_9APHY</name>
<gene>
    <name evidence="3" type="ORF">SCP_0308440</name>
</gene>
<dbReference type="InParanoid" id="A0A401GG12"/>
<dbReference type="RefSeq" id="XP_027612031.1">
    <property type="nucleotide sequence ID" value="XM_027756230.1"/>
</dbReference>
<keyword evidence="2" id="KW-0812">Transmembrane</keyword>
<dbReference type="AlphaFoldDB" id="A0A401GG12"/>
<reference evidence="3 4" key="1">
    <citation type="journal article" date="2018" name="Sci. Rep.">
        <title>Genome sequence of the cauliflower mushroom Sparassis crispa (Hanabiratake) and its association with beneficial usage.</title>
        <authorList>
            <person name="Kiyama R."/>
            <person name="Furutani Y."/>
            <person name="Kawaguchi K."/>
            <person name="Nakanishi T."/>
        </authorList>
    </citation>
    <scope>NUCLEOTIDE SEQUENCE [LARGE SCALE GENOMIC DNA]</scope>
</reference>
<keyword evidence="4" id="KW-1185">Reference proteome</keyword>
<feature type="region of interest" description="Disordered" evidence="1">
    <location>
        <begin position="90"/>
        <end position="124"/>
    </location>
</feature>
<dbReference type="GeneID" id="38778035"/>
<keyword evidence="2" id="KW-0472">Membrane</keyword>
<feature type="transmembrane region" description="Helical" evidence="2">
    <location>
        <begin position="64"/>
        <end position="85"/>
    </location>
</feature>
<proteinExistence type="predicted"/>
<comment type="caution">
    <text evidence="3">The sequence shown here is derived from an EMBL/GenBank/DDBJ whole genome shotgun (WGS) entry which is preliminary data.</text>
</comment>
<organism evidence="3 4">
    <name type="scientific">Sparassis crispa</name>
    <dbReference type="NCBI Taxonomy" id="139825"/>
    <lineage>
        <taxon>Eukaryota</taxon>
        <taxon>Fungi</taxon>
        <taxon>Dikarya</taxon>
        <taxon>Basidiomycota</taxon>
        <taxon>Agaricomycotina</taxon>
        <taxon>Agaricomycetes</taxon>
        <taxon>Polyporales</taxon>
        <taxon>Sparassidaceae</taxon>
        <taxon>Sparassis</taxon>
    </lineage>
</organism>